<dbReference type="InterPro" id="IPR000182">
    <property type="entry name" value="GNAT_dom"/>
</dbReference>
<dbReference type="Proteomes" id="UP000637628">
    <property type="component" value="Unassembled WGS sequence"/>
</dbReference>
<protein>
    <recommendedName>
        <fullName evidence="1">N-acetyltransferase domain-containing protein</fullName>
    </recommendedName>
</protein>
<dbReference type="EMBL" id="BOML01000006">
    <property type="protein sequence ID" value="GID99475.1"/>
    <property type="molecule type" value="Genomic_DNA"/>
</dbReference>
<feature type="domain" description="N-acetyltransferase" evidence="1">
    <location>
        <begin position="47"/>
        <end position="162"/>
    </location>
</feature>
<dbReference type="Gene3D" id="3.40.630.30">
    <property type="match status" value="1"/>
</dbReference>
<gene>
    <name evidence="2" type="ORF">Adu01nite_08260</name>
</gene>
<evidence type="ECO:0000313" key="3">
    <source>
        <dbReference type="Proteomes" id="UP000637628"/>
    </source>
</evidence>
<dbReference type="Pfam" id="PF13302">
    <property type="entry name" value="Acetyltransf_3"/>
    <property type="match status" value="1"/>
</dbReference>
<proteinExistence type="predicted"/>
<name>A0ABQ3YPH3_9ACTN</name>
<comment type="caution">
    <text evidence="2">The sequence shown here is derived from an EMBL/GenBank/DDBJ whole genome shotgun (WGS) entry which is preliminary data.</text>
</comment>
<organism evidence="2 3">
    <name type="scientific">Paractinoplanes durhamensis</name>
    <dbReference type="NCBI Taxonomy" id="113563"/>
    <lineage>
        <taxon>Bacteria</taxon>
        <taxon>Bacillati</taxon>
        <taxon>Actinomycetota</taxon>
        <taxon>Actinomycetes</taxon>
        <taxon>Micromonosporales</taxon>
        <taxon>Micromonosporaceae</taxon>
        <taxon>Paractinoplanes</taxon>
    </lineage>
</organism>
<dbReference type="InterPro" id="IPR016181">
    <property type="entry name" value="Acyl_CoA_acyltransferase"/>
</dbReference>
<dbReference type="PANTHER" id="PTHR39173">
    <property type="entry name" value="ACETYLTRANSFERASE"/>
    <property type="match status" value="1"/>
</dbReference>
<keyword evidence="3" id="KW-1185">Reference proteome</keyword>
<evidence type="ECO:0000313" key="2">
    <source>
        <dbReference type="EMBL" id="GID99475.1"/>
    </source>
</evidence>
<accession>A0ABQ3YPH3</accession>
<dbReference type="PANTHER" id="PTHR39173:SF1">
    <property type="entry name" value="ACETYLTRANSFERASE"/>
    <property type="match status" value="1"/>
</dbReference>
<dbReference type="SUPFAM" id="SSF55729">
    <property type="entry name" value="Acyl-CoA N-acyltransferases (Nat)"/>
    <property type="match status" value="1"/>
</dbReference>
<sequence length="180" mass="19815">MPALIPPTVDVHASYLRAMAEHIAEGRGEPGDGSNVGQYIRQFGAGWAERPEFERFVGSLRAQELEDTPRPATFVPTTSLWWVDGDEYLGRLGIRHRLAPGRMGERNGHIGYDVRPSARRKGHASAMLGASLPIAATLGLSSVLITCDETNDASRRTIERNGGVLHDKLDEKLRYWLPTG</sequence>
<reference evidence="2 3" key="1">
    <citation type="submission" date="2021-01" db="EMBL/GenBank/DDBJ databases">
        <title>Whole genome shotgun sequence of Actinoplanes durhamensis NBRC 14914.</title>
        <authorList>
            <person name="Komaki H."/>
            <person name="Tamura T."/>
        </authorList>
    </citation>
    <scope>NUCLEOTIDE SEQUENCE [LARGE SCALE GENOMIC DNA]</scope>
    <source>
        <strain evidence="2 3">NBRC 14914</strain>
    </source>
</reference>
<evidence type="ECO:0000259" key="1">
    <source>
        <dbReference type="Pfam" id="PF13302"/>
    </source>
</evidence>
<dbReference type="RefSeq" id="WP_203724941.1">
    <property type="nucleotide sequence ID" value="NZ_BAAATX010000023.1"/>
</dbReference>